<evidence type="ECO:0000313" key="1">
    <source>
        <dbReference type="EMBL" id="ORJ47940.1"/>
    </source>
</evidence>
<dbReference type="EMBL" id="MWPR01000055">
    <property type="protein sequence ID" value="ORJ47940.1"/>
    <property type="molecule type" value="Genomic_DNA"/>
</dbReference>
<gene>
    <name evidence="1" type="ORF">B2M27_23495</name>
</gene>
<comment type="caution">
    <text evidence="1">The sequence shown here is derived from an EMBL/GenBank/DDBJ whole genome shotgun (WGS) entry which is preliminary data.</text>
</comment>
<organism evidence="1 2">
    <name type="scientific">Kluyvera intermedia</name>
    <name type="common">Enterobacter intermedius</name>
    <dbReference type="NCBI Taxonomy" id="61648"/>
    <lineage>
        <taxon>Bacteria</taxon>
        <taxon>Pseudomonadati</taxon>
        <taxon>Pseudomonadota</taxon>
        <taxon>Gammaproteobacteria</taxon>
        <taxon>Enterobacterales</taxon>
        <taxon>Enterobacteriaceae</taxon>
        <taxon>Kluyvera</taxon>
    </lineage>
</organism>
<reference evidence="1 2" key="1">
    <citation type="submission" date="2017-02" db="EMBL/GenBank/DDBJ databases">
        <title>Draft genome sequence of a Kluyvera intermedia isolate from a patient with a pancreatic abscess.</title>
        <authorList>
            <person name="Thele R."/>
        </authorList>
    </citation>
    <scope>NUCLEOTIDE SEQUENCE [LARGE SCALE GENOMIC DNA]</scope>
    <source>
        <strain evidence="1 2">FOSA7093</strain>
    </source>
</reference>
<name>A0ABX3UAE6_KLUIN</name>
<keyword evidence="2" id="KW-1185">Reference proteome</keyword>
<dbReference type="Proteomes" id="UP000192521">
    <property type="component" value="Unassembled WGS sequence"/>
</dbReference>
<evidence type="ECO:0000313" key="2">
    <source>
        <dbReference type="Proteomes" id="UP000192521"/>
    </source>
</evidence>
<sequence length="136" mass="15728">MKALIFILFSGFTYSKKNDLNFEVLTVESSKYLDGDYADKALKDACLKWQLSVDNINKIFNISERFSSHQRIVRDFYWLPCEISGKLIANGIEWSFIINSAATAVWVNDNDVIYWGCSNMECESFFLLPYDGMRGF</sequence>
<proteinExistence type="predicted"/>
<accession>A0ABX3UAE6</accession>
<protein>
    <submittedName>
        <fullName evidence="1">Uncharacterized protein</fullName>
    </submittedName>
</protein>